<sequence>MIAVFLLNSLVVSIAVMIHYEFLFRITVLVPKMKIKHRFRIVAGVFSALIAHAVEIWVFALAYFYMHTTEGWGRLEGNFNGSLMDCGYFSFTTFTTLGFGDISPHGHIRYLTGIESLTGLVLITWTASFLYFEMQRYWDLK</sequence>
<feature type="domain" description="Potassium channel" evidence="2">
    <location>
        <begin position="54"/>
        <end position="129"/>
    </location>
</feature>
<dbReference type="Pfam" id="PF07885">
    <property type="entry name" value="Ion_trans_2"/>
    <property type="match status" value="1"/>
</dbReference>
<evidence type="ECO:0000313" key="3">
    <source>
        <dbReference type="EMBL" id="VAW59350.1"/>
    </source>
</evidence>
<keyword evidence="1" id="KW-0812">Transmembrane</keyword>
<evidence type="ECO:0000259" key="2">
    <source>
        <dbReference type="Pfam" id="PF07885"/>
    </source>
</evidence>
<feature type="transmembrane region" description="Helical" evidence="1">
    <location>
        <begin position="41"/>
        <end position="66"/>
    </location>
</feature>
<accession>A0A3B0X415</accession>
<feature type="transmembrane region" description="Helical" evidence="1">
    <location>
        <begin position="6"/>
        <end position="29"/>
    </location>
</feature>
<reference evidence="3" key="1">
    <citation type="submission" date="2018-06" db="EMBL/GenBank/DDBJ databases">
        <authorList>
            <person name="Zhirakovskaya E."/>
        </authorList>
    </citation>
    <scope>NUCLEOTIDE SEQUENCE</scope>
</reference>
<dbReference type="AlphaFoldDB" id="A0A3B0X415"/>
<gene>
    <name evidence="3" type="ORF">MNBD_GAMMA11-1961</name>
</gene>
<dbReference type="SUPFAM" id="SSF81324">
    <property type="entry name" value="Voltage-gated potassium channels"/>
    <property type="match status" value="1"/>
</dbReference>
<feature type="transmembrane region" description="Helical" evidence="1">
    <location>
        <begin position="110"/>
        <end position="132"/>
    </location>
</feature>
<keyword evidence="1" id="KW-0472">Membrane</keyword>
<proteinExistence type="predicted"/>
<organism evidence="3">
    <name type="scientific">hydrothermal vent metagenome</name>
    <dbReference type="NCBI Taxonomy" id="652676"/>
    <lineage>
        <taxon>unclassified sequences</taxon>
        <taxon>metagenomes</taxon>
        <taxon>ecological metagenomes</taxon>
    </lineage>
</organism>
<dbReference type="Gene3D" id="1.10.287.70">
    <property type="match status" value="1"/>
</dbReference>
<name>A0A3B0X415_9ZZZZ</name>
<keyword evidence="1" id="KW-1133">Transmembrane helix</keyword>
<evidence type="ECO:0000256" key="1">
    <source>
        <dbReference type="SAM" id="Phobius"/>
    </source>
</evidence>
<dbReference type="EMBL" id="UOFG01000078">
    <property type="protein sequence ID" value="VAW59350.1"/>
    <property type="molecule type" value="Genomic_DNA"/>
</dbReference>
<dbReference type="InterPro" id="IPR013099">
    <property type="entry name" value="K_chnl_dom"/>
</dbReference>
<protein>
    <recommendedName>
        <fullName evidence="2">Potassium channel domain-containing protein</fullName>
    </recommendedName>
</protein>